<evidence type="ECO:0000256" key="2">
    <source>
        <dbReference type="ARBA" id="ARBA00023157"/>
    </source>
</evidence>
<dbReference type="GO" id="GO:0004568">
    <property type="term" value="F:chitinase activity"/>
    <property type="evidence" value="ECO:0007669"/>
    <property type="project" value="InterPro"/>
</dbReference>
<dbReference type="Gene3D" id="1.10.530.10">
    <property type="match status" value="1"/>
</dbReference>
<dbReference type="InterPro" id="IPR000726">
    <property type="entry name" value="Glyco_hydro_19_cat"/>
</dbReference>
<dbReference type="VEuPathDB" id="FungiDB:AeMF1_008008"/>
<dbReference type="Pfam" id="PF00182">
    <property type="entry name" value="Glyco_hydro_19"/>
    <property type="match status" value="1"/>
</dbReference>
<dbReference type="CDD" id="cd00325">
    <property type="entry name" value="chitinase_GH19"/>
    <property type="match status" value="1"/>
</dbReference>
<dbReference type="PANTHER" id="PTHR22595">
    <property type="entry name" value="CHITINASE-RELATED"/>
    <property type="match status" value="1"/>
</dbReference>
<dbReference type="EMBL" id="VJMJ01000149">
    <property type="protein sequence ID" value="KAF0730902.1"/>
    <property type="molecule type" value="Genomic_DNA"/>
</dbReference>
<dbReference type="GO" id="GO:0006032">
    <property type="term" value="P:chitin catabolic process"/>
    <property type="evidence" value="ECO:0007669"/>
    <property type="project" value="InterPro"/>
</dbReference>
<evidence type="ECO:0000256" key="4">
    <source>
        <dbReference type="SAM" id="SignalP"/>
    </source>
</evidence>
<evidence type="ECO:0000256" key="1">
    <source>
        <dbReference type="ARBA" id="ARBA00022821"/>
    </source>
</evidence>
<dbReference type="FunFam" id="3.30.20.10:FF:000001">
    <property type="entry name" value="Endochitinase (Chitinase)"/>
    <property type="match status" value="1"/>
</dbReference>
<gene>
    <name evidence="6" type="ORF">Ae201684_011784</name>
    <name evidence="7" type="ORF">Ae201684_011786</name>
    <name evidence="8" type="ORF">Ae201684_011787</name>
</gene>
<reference evidence="6 9" key="1">
    <citation type="submission" date="2019-07" db="EMBL/GenBank/DDBJ databases">
        <title>Genomics analysis of Aphanomyces spp. identifies a new class of oomycete effector associated with host adaptation.</title>
        <authorList>
            <person name="Gaulin E."/>
        </authorList>
    </citation>
    <scope>NUCLEOTIDE SEQUENCE [LARGE SCALE GENOMIC DNA]</scope>
    <source>
        <strain evidence="6 9">ATCC 201684</strain>
    </source>
</reference>
<dbReference type="EMBL" id="VJMJ01000149">
    <property type="protein sequence ID" value="KAF0730905.1"/>
    <property type="molecule type" value="Genomic_DNA"/>
</dbReference>
<feature type="domain" description="Glycoside hydrolase family 19 catalytic" evidence="5">
    <location>
        <begin position="74"/>
        <end position="258"/>
    </location>
</feature>
<keyword evidence="1" id="KW-0611">Plant defense</keyword>
<feature type="region of interest" description="Disordered" evidence="3">
    <location>
        <begin position="267"/>
        <end position="297"/>
    </location>
</feature>
<dbReference type="SUPFAM" id="SSF53955">
    <property type="entry name" value="Lysozyme-like"/>
    <property type="match status" value="1"/>
</dbReference>
<dbReference type="Gene3D" id="3.30.20.10">
    <property type="entry name" value="Endochitinase, domain 2"/>
    <property type="match status" value="1"/>
</dbReference>
<keyword evidence="9" id="KW-1185">Reference proteome</keyword>
<evidence type="ECO:0000259" key="5">
    <source>
        <dbReference type="Pfam" id="PF00182"/>
    </source>
</evidence>
<evidence type="ECO:0000313" key="8">
    <source>
        <dbReference type="EMBL" id="KAF0730905.1"/>
    </source>
</evidence>
<dbReference type="GO" id="GO:0016998">
    <property type="term" value="P:cell wall macromolecule catabolic process"/>
    <property type="evidence" value="ECO:0007669"/>
    <property type="project" value="InterPro"/>
</dbReference>
<dbReference type="AlphaFoldDB" id="A0A6G0WTY4"/>
<comment type="caution">
    <text evidence="6">The sequence shown here is derived from an EMBL/GenBank/DDBJ whole genome shotgun (WGS) entry which is preliminary data.</text>
</comment>
<dbReference type="Proteomes" id="UP000481153">
    <property type="component" value="Unassembled WGS sequence"/>
</dbReference>
<accession>A0A6G0WTY4</accession>
<keyword evidence="2" id="KW-1015">Disulfide bond</keyword>
<dbReference type="GO" id="GO:0006952">
    <property type="term" value="P:defense response"/>
    <property type="evidence" value="ECO:0007669"/>
    <property type="project" value="UniProtKB-KW"/>
</dbReference>
<keyword evidence="4" id="KW-0732">Signal</keyword>
<organism evidence="6 9">
    <name type="scientific">Aphanomyces euteiches</name>
    <dbReference type="NCBI Taxonomy" id="100861"/>
    <lineage>
        <taxon>Eukaryota</taxon>
        <taxon>Sar</taxon>
        <taxon>Stramenopiles</taxon>
        <taxon>Oomycota</taxon>
        <taxon>Saprolegniomycetes</taxon>
        <taxon>Saprolegniales</taxon>
        <taxon>Verrucalvaceae</taxon>
        <taxon>Aphanomyces</taxon>
    </lineage>
</organism>
<evidence type="ECO:0000256" key="3">
    <source>
        <dbReference type="SAM" id="MobiDB-lite"/>
    </source>
</evidence>
<dbReference type="PANTHER" id="PTHR22595:SF79">
    <property type="entry name" value="CHITINASE 12"/>
    <property type="match status" value="1"/>
</dbReference>
<proteinExistence type="predicted"/>
<evidence type="ECO:0000313" key="9">
    <source>
        <dbReference type="Proteomes" id="UP000481153"/>
    </source>
</evidence>
<evidence type="ECO:0000313" key="7">
    <source>
        <dbReference type="EMBL" id="KAF0730904.1"/>
    </source>
</evidence>
<feature type="chain" id="PRO_5033536812" description="Glycoside hydrolase family 19 catalytic domain-containing protein" evidence="4">
    <location>
        <begin position="18"/>
        <end position="451"/>
    </location>
</feature>
<feature type="signal peptide" evidence="4">
    <location>
        <begin position="1"/>
        <end position="17"/>
    </location>
</feature>
<evidence type="ECO:0000313" key="6">
    <source>
        <dbReference type="EMBL" id="KAF0730902.1"/>
    </source>
</evidence>
<dbReference type="EMBL" id="VJMJ01000149">
    <property type="protein sequence ID" value="KAF0730904.1"/>
    <property type="molecule type" value="Genomic_DNA"/>
</dbReference>
<protein>
    <recommendedName>
        <fullName evidence="5">Glycoside hydrolase family 19 catalytic domain-containing protein</fullName>
    </recommendedName>
</protein>
<dbReference type="InterPro" id="IPR023346">
    <property type="entry name" value="Lysozyme-like_dom_sf"/>
</dbReference>
<sequence length="451" mass="48198">MNTATAFLLAGLAVAQSQDDNEANTTSIDSLEAVSIPPELSNESLSNRFVAAGNSGLANILPKSLFKQIFPNALPIYTYENLLANAAKYPGFANSGNSDVDRREVAAFLGQVALETGNLQYVEQIEKGLYCQASTQYPCASGKRYYGRGAIQLSWNYNYKDFGNTVGKNLVANPGLVASDGNLVWLSAMWFWNTDRGNGNIHTVVGQPGGFAKATNIINGALECGLHPSNPDAEEVRIAGFRTYCKLLGVSSGNNLSCQTAAFGKTSLTESTTATSNEKQETTMETTEPTNKATESPIETTELVAANTTDPTLTSEETEQLTTDDSVQVDGFELSQTRAAKTVSWNWFASSTTDCDASLSANKLNRGLYIGGENIPADCGKTATFKYNGRSVTATYAWRTTGGRQYNELSPQAFARLIGSNANAANYNSATAFQVAINDPGRVRATCSGTC</sequence>
<name>A0A6G0WTY4_9STRA</name>